<gene>
    <name evidence="2" type="ORF">MPRG_63460</name>
</gene>
<geneLocation type="plasmid" evidence="2">
    <name>pJCM18565</name>
</geneLocation>
<keyword evidence="2" id="KW-0614">Plasmid</keyword>
<dbReference type="Proteomes" id="UP000465240">
    <property type="component" value="Unassembled WGS sequence"/>
</dbReference>
<protein>
    <submittedName>
        <fullName evidence="2">Uncharacterized protein</fullName>
    </submittedName>
</protein>
<feature type="compositionally biased region" description="Low complexity" evidence="1">
    <location>
        <begin position="8"/>
        <end position="24"/>
    </location>
</feature>
<organism evidence="2 3">
    <name type="scientific">Mycobacterium paragordonae</name>
    <dbReference type="NCBI Taxonomy" id="1389713"/>
    <lineage>
        <taxon>Bacteria</taxon>
        <taxon>Bacillati</taxon>
        <taxon>Actinomycetota</taxon>
        <taxon>Actinomycetes</taxon>
        <taxon>Mycobacteriales</taxon>
        <taxon>Mycobacteriaceae</taxon>
        <taxon>Mycobacterium</taxon>
    </lineage>
</organism>
<accession>A0ABQ1CF49</accession>
<evidence type="ECO:0000313" key="2">
    <source>
        <dbReference type="EMBL" id="GFG83070.1"/>
    </source>
</evidence>
<evidence type="ECO:0000313" key="3">
    <source>
        <dbReference type="Proteomes" id="UP000465240"/>
    </source>
</evidence>
<sequence>MLSDEHAAAAANNGPGPGPLLSNAECTSGGEAIHTGAVTTVRGKLGATTPRAQPRSRCW</sequence>
<evidence type="ECO:0000256" key="1">
    <source>
        <dbReference type="SAM" id="MobiDB-lite"/>
    </source>
</evidence>
<proteinExistence type="predicted"/>
<name>A0ABQ1CF49_9MYCO</name>
<keyword evidence="3" id="KW-1185">Reference proteome</keyword>
<reference evidence="2 3" key="1">
    <citation type="journal article" date="2019" name="Emerg. Microbes Infect.">
        <title>Comprehensive subspecies identification of 175 nontuberculous mycobacteria species based on 7547 genomic profiles.</title>
        <authorList>
            <person name="Matsumoto Y."/>
            <person name="Kinjo T."/>
            <person name="Motooka D."/>
            <person name="Nabeya D."/>
            <person name="Jung N."/>
            <person name="Uechi K."/>
            <person name="Horii T."/>
            <person name="Iida T."/>
            <person name="Fujita J."/>
            <person name="Nakamura S."/>
        </authorList>
    </citation>
    <scope>NUCLEOTIDE SEQUENCE [LARGE SCALE GENOMIC DNA]</scope>
    <source>
        <strain evidence="2 3">JCM 18565</strain>
    </source>
</reference>
<feature type="region of interest" description="Disordered" evidence="1">
    <location>
        <begin position="1"/>
        <end position="27"/>
    </location>
</feature>
<comment type="caution">
    <text evidence="2">The sequence shown here is derived from an EMBL/GenBank/DDBJ whole genome shotgun (WGS) entry which is preliminary data.</text>
</comment>
<dbReference type="EMBL" id="BLKX01000002">
    <property type="protein sequence ID" value="GFG83070.1"/>
    <property type="molecule type" value="Genomic_DNA"/>
</dbReference>